<dbReference type="KEGG" id="oih:OB0174"/>
<dbReference type="InterPro" id="IPR036890">
    <property type="entry name" value="HATPase_C_sf"/>
</dbReference>
<organism evidence="1 2">
    <name type="scientific">Oceanobacillus iheyensis (strain DSM 14371 / CIP 107618 / JCM 11309 / KCTC 3954 / HTE831)</name>
    <dbReference type="NCBI Taxonomy" id="221109"/>
    <lineage>
        <taxon>Bacteria</taxon>
        <taxon>Bacillati</taxon>
        <taxon>Bacillota</taxon>
        <taxon>Bacilli</taxon>
        <taxon>Bacillales</taxon>
        <taxon>Bacillaceae</taxon>
        <taxon>Oceanobacillus</taxon>
    </lineage>
</organism>
<dbReference type="Gene3D" id="3.30.565.10">
    <property type="entry name" value="Histidine kinase-like ATPase, C-terminal domain"/>
    <property type="match status" value="1"/>
</dbReference>
<dbReference type="eggNOG" id="COG0323">
    <property type="taxonomic scope" value="Bacteria"/>
</dbReference>
<reference evidence="1 2" key="1">
    <citation type="journal article" date="2001" name="FEMS Microbiol. Lett.">
        <title>Oceanobacillus iheyensis gen. nov., sp. nov., a deep-sea extremely halotolerant and alkaliphilic species isolated from a depth of 1050 m on the Iheya Ridge.</title>
        <authorList>
            <person name="Lu J."/>
            <person name="Nogi Y."/>
            <person name="Takami H."/>
        </authorList>
    </citation>
    <scope>NUCLEOTIDE SEQUENCE [LARGE SCALE GENOMIC DNA]</scope>
    <source>
        <strain evidence="2">DSM 14371 / CIP 107618 / JCM 11309 / KCTC 3954 / HTE831</strain>
    </source>
</reference>
<dbReference type="STRING" id="221109.gene:10732364"/>
<dbReference type="EMBL" id="BA000028">
    <property type="protein sequence ID" value="BAC12130.1"/>
    <property type="molecule type" value="Genomic_DNA"/>
</dbReference>
<keyword evidence="2" id="KW-1185">Reference proteome</keyword>
<reference evidence="1 2" key="2">
    <citation type="journal article" date="2002" name="Nucleic Acids Res.">
        <title>Genome sequence of Oceanobacillus iheyensis isolated from the Iheya Ridge and its unexpected adaptive capabilities to extreme environments.</title>
        <authorList>
            <person name="Takami H."/>
            <person name="Takaki Y."/>
            <person name="Uchiyama I."/>
        </authorList>
    </citation>
    <scope>NUCLEOTIDE SEQUENCE [LARGE SCALE GENOMIC DNA]</scope>
    <source>
        <strain evidence="2">DSM 14371 / CIP 107618 / JCM 11309 / KCTC 3954 / HTE831</strain>
    </source>
</reference>
<dbReference type="OrthoDB" id="9813438at2"/>
<evidence type="ECO:0000313" key="2">
    <source>
        <dbReference type="Proteomes" id="UP000000822"/>
    </source>
</evidence>
<dbReference type="RefSeq" id="WP_011064575.1">
    <property type="nucleotide sequence ID" value="NC_004193.1"/>
</dbReference>
<accession>Q8ETT2</accession>
<evidence type="ECO:0000313" key="1">
    <source>
        <dbReference type="EMBL" id="BAC12130.1"/>
    </source>
</evidence>
<dbReference type="AlphaFoldDB" id="Q8ETT2"/>
<sequence length="472" mass="54436">METSIIVNPNVGNFVNSIRDIGYSFEVAVADIIDNSITANSCNVKIHAIPEPELVFSLLDDGYGMSSEELIEAMRLATKNPMHKRDKNDLGRFGLGLKTASFSQCKKLTVVSKKDNIVSMKQWDLDYIANEDKWLLITPEEASIELLPLFQELINSESGTLIIWEEIDSFKKNGLSSQLDKLRKHLSLVFHRFLESNDSFNIYVNDNKIKAFNPFNINHPATQQLANEKIKINGSTTIIQPFILPHHSKLNQQEYEMYATEEGYTKSQGFYLYRANRLLIHGTWWGLHRINDVHKLVRIKIDISNDMDYFWGIDIKKSTANPMSEIKNDLKRIIRQVTEKGSRPYTGRGRKIEDKSTISFWEISSGSEGLRFSINRRHPFLNKLLFNLETENRRFLDLYLMGLEAYLPLDAIQAQLQLNPHKIKQDNAIDADVIKTILQEIKTSDLDPDYINNLLRSELFKNYKEWLANGTE</sequence>
<gene>
    <name evidence="1" type="ordered locus">OB0174</name>
</gene>
<dbReference type="SUPFAM" id="SSF55874">
    <property type="entry name" value="ATPase domain of HSP90 chaperone/DNA topoisomerase II/histidine kinase"/>
    <property type="match status" value="1"/>
</dbReference>
<protein>
    <recommendedName>
        <fullName evidence="3">ATP-binding protein</fullName>
    </recommendedName>
</protein>
<name>Q8ETT2_OCEIH</name>
<dbReference type="Pfam" id="PF13589">
    <property type="entry name" value="HATPase_c_3"/>
    <property type="match status" value="1"/>
</dbReference>
<evidence type="ECO:0008006" key="3">
    <source>
        <dbReference type="Google" id="ProtNLM"/>
    </source>
</evidence>
<dbReference type="Proteomes" id="UP000000822">
    <property type="component" value="Chromosome"/>
</dbReference>
<dbReference type="HOGENOM" id="CLU_037205_0_0_9"/>
<proteinExistence type="predicted"/>